<dbReference type="InterPro" id="IPR051453">
    <property type="entry name" value="MBL_Glyoxalase_II"/>
</dbReference>
<accession>A0A269PE29</accession>
<dbReference type="GO" id="GO:0046872">
    <property type="term" value="F:metal ion binding"/>
    <property type="evidence" value="ECO:0007669"/>
    <property type="project" value="UniProtKB-KW"/>
</dbReference>
<dbReference type="PANTHER" id="PTHR46233">
    <property type="entry name" value="HYDROXYACYLGLUTATHIONE HYDROLASE GLOC"/>
    <property type="match status" value="1"/>
</dbReference>
<proteinExistence type="predicted"/>
<dbReference type="SMART" id="SM00849">
    <property type="entry name" value="Lactamase_B"/>
    <property type="match status" value="1"/>
</dbReference>
<feature type="domain" description="Metallo-beta-lactamase" evidence="5">
    <location>
        <begin position="12"/>
        <end position="203"/>
    </location>
</feature>
<dbReference type="EMBL" id="NQMQ01000010">
    <property type="protein sequence ID" value="PAJ70177.1"/>
    <property type="molecule type" value="Genomic_DNA"/>
</dbReference>
<keyword evidence="4" id="KW-0862">Zinc</keyword>
<organism evidence="6 7">
    <name type="scientific">Corynebacterium hadale</name>
    <dbReference type="NCBI Taxonomy" id="2026255"/>
    <lineage>
        <taxon>Bacteria</taxon>
        <taxon>Bacillati</taxon>
        <taxon>Actinomycetota</taxon>
        <taxon>Actinomycetes</taxon>
        <taxon>Mycobacteriales</taxon>
        <taxon>Corynebacteriaceae</taxon>
        <taxon>Corynebacterium</taxon>
    </lineage>
</organism>
<keyword evidence="2" id="KW-0479">Metal-binding</keyword>
<comment type="cofactor">
    <cofactor evidence="1">
        <name>Zn(2+)</name>
        <dbReference type="ChEBI" id="CHEBI:29105"/>
    </cofactor>
</comment>
<evidence type="ECO:0000313" key="7">
    <source>
        <dbReference type="Proteomes" id="UP000215771"/>
    </source>
</evidence>
<dbReference type="InterPro" id="IPR036866">
    <property type="entry name" value="RibonucZ/Hydroxyglut_hydro"/>
</dbReference>
<evidence type="ECO:0000259" key="5">
    <source>
        <dbReference type="SMART" id="SM00849"/>
    </source>
</evidence>
<dbReference type="CDD" id="cd06262">
    <property type="entry name" value="metallo-hydrolase-like_MBL-fold"/>
    <property type="match status" value="1"/>
</dbReference>
<evidence type="ECO:0000256" key="4">
    <source>
        <dbReference type="ARBA" id="ARBA00022833"/>
    </source>
</evidence>
<evidence type="ECO:0000256" key="3">
    <source>
        <dbReference type="ARBA" id="ARBA00022801"/>
    </source>
</evidence>
<keyword evidence="3 6" id="KW-0378">Hydrolase</keyword>
<dbReference type="RefSeq" id="WP_095276318.1">
    <property type="nucleotide sequence ID" value="NZ_CP047655.1"/>
</dbReference>
<evidence type="ECO:0000313" key="6">
    <source>
        <dbReference type="EMBL" id="PAJ70177.1"/>
    </source>
</evidence>
<sequence length="226" mass="24413">MKLSGFAAGPFQTNCYVLLSEESREAVVIDPGMGAYEPVTEFLTREQATLAAVVCTHGHLDHTRDAARFDVPVYIHPDDEFMLDGGLGLPDSTRQLFDATSMQPPREVRSLLDAHSLTLADTTFTVRHAPGHSPGSVLLVEDAAEEKTETAGETGPLVFSGDVLFRGAIGRTDFEHSDPAAMRASLRGPVWDLDDTCVVLPGHGPTTVMGQERATNPFLLQANPDR</sequence>
<comment type="caution">
    <text evidence="6">The sequence shown here is derived from an EMBL/GenBank/DDBJ whole genome shotgun (WGS) entry which is preliminary data.</text>
</comment>
<dbReference type="SUPFAM" id="SSF56281">
    <property type="entry name" value="Metallo-hydrolase/oxidoreductase"/>
    <property type="match status" value="1"/>
</dbReference>
<dbReference type="Proteomes" id="UP000215771">
    <property type="component" value="Unassembled WGS sequence"/>
</dbReference>
<protein>
    <submittedName>
        <fullName evidence="6">Hydrolase</fullName>
    </submittedName>
</protein>
<dbReference type="AlphaFoldDB" id="A0A269PE29"/>
<reference evidence="6 7" key="1">
    <citation type="submission" date="2017-08" db="EMBL/GenBank/DDBJ databases">
        <authorList>
            <person name="de Groot N.N."/>
        </authorList>
    </citation>
    <scope>NUCLEOTIDE SEQUENCE [LARGE SCALE GENOMIC DNA]</scope>
    <source>
        <strain evidence="6 7">NBT06-6</strain>
    </source>
</reference>
<name>A0A269PE29_9CORY</name>
<dbReference type="GO" id="GO:0016787">
    <property type="term" value="F:hydrolase activity"/>
    <property type="evidence" value="ECO:0007669"/>
    <property type="project" value="UniProtKB-KW"/>
</dbReference>
<dbReference type="PANTHER" id="PTHR46233:SF3">
    <property type="entry name" value="HYDROXYACYLGLUTATHIONE HYDROLASE GLOC"/>
    <property type="match status" value="1"/>
</dbReference>
<dbReference type="Gene3D" id="3.60.15.10">
    <property type="entry name" value="Ribonuclease Z/Hydroxyacylglutathione hydrolase-like"/>
    <property type="match status" value="1"/>
</dbReference>
<evidence type="ECO:0000256" key="1">
    <source>
        <dbReference type="ARBA" id="ARBA00001947"/>
    </source>
</evidence>
<evidence type="ECO:0000256" key="2">
    <source>
        <dbReference type="ARBA" id="ARBA00022723"/>
    </source>
</evidence>
<gene>
    <name evidence="6" type="ORF">CIG21_04810</name>
</gene>
<dbReference type="Pfam" id="PF00753">
    <property type="entry name" value="Lactamase_B"/>
    <property type="match status" value="1"/>
</dbReference>
<dbReference type="InterPro" id="IPR001279">
    <property type="entry name" value="Metallo-B-lactamas"/>
</dbReference>